<feature type="domain" description="Xylose isomerase-like TIM barrel" evidence="1">
    <location>
        <begin position="73"/>
        <end position="312"/>
    </location>
</feature>
<dbReference type="PANTHER" id="PTHR12110:SF53">
    <property type="entry name" value="BLR5974 PROTEIN"/>
    <property type="match status" value="1"/>
</dbReference>
<name>A0A3D9S3F7_9FLAO</name>
<organism evidence="2 3">
    <name type="scientific">Lutibacter oceani</name>
    <dbReference type="NCBI Taxonomy" id="1853311"/>
    <lineage>
        <taxon>Bacteria</taxon>
        <taxon>Pseudomonadati</taxon>
        <taxon>Bacteroidota</taxon>
        <taxon>Flavobacteriia</taxon>
        <taxon>Flavobacteriales</taxon>
        <taxon>Flavobacteriaceae</taxon>
        <taxon>Lutibacter</taxon>
    </lineage>
</organism>
<dbReference type="RefSeq" id="WP_115878048.1">
    <property type="nucleotide sequence ID" value="NZ_QTTQ01000009.1"/>
</dbReference>
<dbReference type="InterPro" id="IPR013022">
    <property type="entry name" value="Xyl_isomerase-like_TIM-brl"/>
</dbReference>
<dbReference type="Pfam" id="PF01261">
    <property type="entry name" value="AP_endonuc_2"/>
    <property type="match status" value="1"/>
</dbReference>
<dbReference type="SUPFAM" id="SSF51658">
    <property type="entry name" value="Xylose isomerase-like"/>
    <property type="match status" value="1"/>
</dbReference>
<proteinExistence type="predicted"/>
<evidence type="ECO:0000313" key="2">
    <source>
        <dbReference type="EMBL" id="REE83385.1"/>
    </source>
</evidence>
<reference evidence="2 3" key="1">
    <citation type="submission" date="2018-08" db="EMBL/GenBank/DDBJ databases">
        <title>Genomic Encyclopedia of Type Strains, Phase III (KMG-III): the genomes of soil and plant-associated and newly described type strains.</title>
        <authorList>
            <person name="Whitman W."/>
        </authorList>
    </citation>
    <scope>NUCLEOTIDE SEQUENCE [LARGE SCALE GENOMIC DNA]</scope>
    <source>
        <strain evidence="2 3">325-5</strain>
    </source>
</reference>
<sequence length="332" mass="37326">MKLKQITLKTTILVVAFSILGFYSCKDTKKDQPKEEITVVKEENPVFFKLSLAQWSLNQQIRNGEMNPIDFAQKASELGFEGIEYVSQLYTPELQKTEDQKLAMETLLNTLKEKSDTYKVQSLLIMVDNEGDLAATEEALRDEAVENHKKWVDAAQFLGCHSIRVNLFGTNDPEVWKQTAADGLTKLANYAADKNINIIVENHGYLSSNAALLVEVIHKVNLPNCGVLPDFGNFCLNRENGERWQAKCIEEYDRYQGVKEMMPVAKAVSAKSYDFDENGDETTIDYTKMLQIVKDAGYNGFIGVEYEGSRLGEVDGIIATKNLLLNAAKKLN</sequence>
<dbReference type="PANTHER" id="PTHR12110">
    <property type="entry name" value="HYDROXYPYRUVATE ISOMERASE"/>
    <property type="match status" value="1"/>
</dbReference>
<dbReference type="InterPro" id="IPR050312">
    <property type="entry name" value="IolE/XylAMocC-like"/>
</dbReference>
<dbReference type="OrthoDB" id="1114629at2"/>
<keyword evidence="2" id="KW-0413">Isomerase</keyword>
<evidence type="ECO:0000259" key="1">
    <source>
        <dbReference type="Pfam" id="PF01261"/>
    </source>
</evidence>
<protein>
    <submittedName>
        <fullName evidence="2">Sugar phosphate isomerase/epimerase</fullName>
    </submittedName>
</protein>
<accession>A0A3D9S3F7</accession>
<dbReference type="AlphaFoldDB" id="A0A3D9S3F7"/>
<dbReference type="EMBL" id="QTTQ01000009">
    <property type="protein sequence ID" value="REE83385.1"/>
    <property type="molecule type" value="Genomic_DNA"/>
</dbReference>
<dbReference type="Proteomes" id="UP000256429">
    <property type="component" value="Unassembled WGS sequence"/>
</dbReference>
<gene>
    <name evidence="2" type="ORF">BX611_0674</name>
</gene>
<dbReference type="GO" id="GO:0016853">
    <property type="term" value="F:isomerase activity"/>
    <property type="evidence" value="ECO:0007669"/>
    <property type="project" value="UniProtKB-KW"/>
</dbReference>
<dbReference type="PROSITE" id="PS51257">
    <property type="entry name" value="PROKAR_LIPOPROTEIN"/>
    <property type="match status" value="1"/>
</dbReference>
<comment type="caution">
    <text evidence="2">The sequence shown here is derived from an EMBL/GenBank/DDBJ whole genome shotgun (WGS) entry which is preliminary data.</text>
</comment>
<keyword evidence="3" id="KW-1185">Reference proteome</keyword>
<dbReference type="Gene3D" id="3.20.20.150">
    <property type="entry name" value="Divalent-metal-dependent TIM barrel enzymes"/>
    <property type="match status" value="1"/>
</dbReference>
<dbReference type="InterPro" id="IPR036237">
    <property type="entry name" value="Xyl_isomerase-like_sf"/>
</dbReference>
<evidence type="ECO:0000313" key="3">
    <source>
        <dbReference type="Proteomes" id="UP000256429"/>
    </source>
</evidence>